<feature type="domain" description="Calponin-homology (CH)" evidence="2">
    <location>
        <begin position="483"/>
        <end position="592"/>
    </location>
</feature>
<name>A0A1R2B8D4_9CILI</name>
<keyword evidence="4" id="KW-1185">Reference proteome</keyword>
<feature type="compositionally biased region" description="Polar residues" evidence="1">
    <location>
        <begin position="316"/>
        <end position="330"/>
    </location>
</feature>
<dbReference type="AlphaFoldDB" id="A0A1R2B8D4"/>
<evidence type="ECO:0000313" key="3">
    <source>
        <dbReference type="EMBL" id="OMJ73049.1"/>
    </source>
</evidence>
<dbReference type="Gene3D" id="1.10.418.10">
    <property type="entry name" value="Calponin-like domain"/>
    <property type="match status" value="3"/>
</dbReference>
<comment type="caution">
    <text evidence="3">The sequence shown here is derived from an EMBL/GenBank/DDBJ whole genome shotgun (WGS) entry which is preliminary data.</text>
</comment>
<accession>A0A1R2B8D4</accession>
<reference evidence="3 4" key="1">
    <citation type="submission" date="2016-11" db="EMBL/GenBank/DDBJ databases">
        <title>The macronuclear genome of Stentor coeruleus: a giant cell with tiny introns.</title>
        <authorList>
            <person name="Slabodnick M."/>
            <person name="Ruby J.G."/>
            <person name="Reiff S.B."/>
            <person name="Swart E.C."/>
            <person name="Gosai S."/>
            <person name="Prabakaran S."/>
            <person name="Witkowska E."/>
            <person name="Larue G.E."/>
            <person name="Fisher S."/>
            <person name="Freeman R.M."/>
            <person name="Gunawardena J."/>
            <person name="Chu W."/>
            <person name="Stover N.A."/>
            <person name="Gregory B.D."/>
            <person name="Nowacki M."/>
            <person name="Derisi J."/>
            <person name="Roy S.W."/>
            <person name="Marshall W.F."/>
            <person name="Sood P."/>
        </authorList>
    </citation>
    <scope>NUCLEOTIDE SEQUENCE [LARGE SCALE GENOMIC DNA]</scope>
    <source>
        <strain evidence="3">WM001</strain>
    </source>
</reference>
<evidence type="ECO:0000313" key="4">
    <source>
        <dbReference type="Proteomes" id="UP000187209"/>
    </source>
</evidence>
<feature type="region of interest" description="Disordered" evidence="1">
    <location>
        <begin position="316"/>
        <end position="345"/>
    </location>
</feature>
<organism evidence="3 4">
    <name type="scientific">Stentor coeruleus</name>
    <dbReference type="NCBI Taxonomy" id="5963"/>
    <lineage>
        <taxon>Eukaryota</taxon>
        <taxon>Sar</taxon>
        <taxon>Alveolata</taxon>
        <taxon>Ciliophora</taxon>
        <taxon>Postciliodesmatophora</taxon>
        <taxon>Heterotrichea</taxon>
        <taxon>Heterotrichida</taxon>
        <taxon>Stentoridae</taxon>
        <taxon>Stentor</taxon>
    </lineage>
</organism>
<evidence type="ECO:0000259" key="2">
    <source>
        <dbReference type="PROSITE" id="PS50021"/>
    </source>
</evidence>
<dbReference type="SUPFAM" id="SSF47576">
    <property type="entry name" value="Calponin-homology domain, CH-domain"/>
    <property type="match status" value="2"/>
</dbReference>
<sequence>MIVDWVNSLDIPSCTLVDDLQDLRSGCVVADIISWLKDHPVRGIHRSIQSRSEALDNWELISSELADLIPQSAIGDPEDFLDNDERLLSLLNFLSSVKKESKAERTVSAPTRASESSTHYQMPLRMAASPARQSPYIHDTPQRPFPEKSTYEAKPIPEVLKETLINWLEDLSIIRKGSIDSQILPSICRTGVLFCDLVNRVEGKAEVIKGIERNPRNRTQALANINKALDYLRNQPKMNSRHLWGSKDVIDGDEIVIWGLLEDIRSLYVAPRTNTPTQNRIPRPASNCSMEVVKHQDEVILPKSFLQEKSKALRSYSASMKRTPSQTPSLASPRITRPSSSKSMKPPVNVSHFYISQDMKKLTVEWICALGIDFEGSKNPYTDKLKNGVLLCELIHLFDKEIIKINQSPRSSKAIFENFSRAISVFKKNHPEIPNTVINCPENMVENVEIVYAFIYSLMTVFPNAVPLEYQDHPLPYGALGIRKLEKSITDWVVSLNILQPSPSNFQELVPEIRSGVLLCVVVSRAFSIKVPSITRDPKTEQSSMNNIRKALDLLKKIPQMSQKYIWSAKDIFKGSHGVILGIFEDIHRCAHGLPARKGGEDYYKDGPYLSQGKKHVRSSSWKASCEDSFNATFGSALSPKVSSKWDKESDDVDIYAEWLAELGIYVPKSISFLKEHIPEFSSGILLCNIVASLEKIYINIEKDTRTKKNAMGNIMKALMVLKKKTNFPAELKNCEEDIFAGKGAVVRKLIQSLIKMYKAKAH</sequence>
<feature type="domain" description="Calponin-homology (CH)" evidence="2">
    <location>
        <begin position="650"/>
        <end position="759"/>
    </location>
</feature>
<feature type="domain" description="Calponin-homology (CH)" evidence="2">
    <location>
        <begin position="357"/>
        <end position="463"/>
    </location>
</feature>
<gene>
    <name evidence="3" type="ORF">SteCoe_28349</name>
</gene>
<feature type="domain" description="Calponin-homology (CH)" evidence="2">
    <location>
        <begin position="158"/>
        <end position="269"/>
    </location>
</feature>
<dbReference type="Pfam" id="PF00307">
    <property type="entry name" value="CH"/>
    <property type="match status" value="4"/>
</dbReference>
<dbReference type="InterPro" id="IPR001715">
    <property type="entry name" value="CH_dom"/>
</dbReference>
<protein>
    <recommendedName>
        <fullName evidence="2">Calponin-homology (CH) domain-containing protein</fullName>
    </recommendedName>
</protein>
<evidence type="ECO:0000256" key="1">
    <source>
        <dbReference type="SAM" id="MobiDB-lite"/>
    </source>
</evidence>
<dbReference type="SMART" id="SM00033">
    <property type="entry name" value="CH"/>
    <property type="match status" value="4"/>
</dbReference>
<dbReference type="Proteomes" id="UP000187209">
    <property type="component" value="Unassembled WGS sequence"/>
</dbReference>
<dbReference type="PROSITE" id="PS50021">
    <property type="entry name" value="CH"/>
    <property type="match status" value="4"/>
</dbReference>
<dbReference type="CDD" id="cd00014">
    <property type="entry name" value="CH_SF"/>
    <property type="match status" value="3"/>
</dbReference>
<dbReference type="OrthoDB" id="297227at2759"/>
<proteinExistence type="predicted"/>
<dbReference type="EMBL" id="MPUH01000851">
    <property type="protein sequence ID" value="OMJ73049.1"/>
    <property type="molecule type" value="Genomic_DNA"/>
</dbReference>
<dbReference type="InterPro" id="IPR036872">
    <property type="entry name" value="CH_dom_sf"/>
</dbReference>